<comment type="similarity">
    <text evidence="11">Belongs to the iron/ascorbate-dependent oxidoreductase family.</text>
</comment>
<dbReference type="Proteomes" id="UP001064262">
    <property type="component" value="Unassembled WGS sequence"/>
</dbReference>
<comment type="pathway">
    <text evidence="2">Alkene biosynthesis; ethylene biosynthesis via 2-oxoglutarate.</text>
</comment>
<evidence type="ECO:0000256" key="8">
    <source>
        <dbReference type="ARBA" id="ARBA00031282"/>
    </source>
</evidence>
<dbReference type="PROSITE" id="PS51471">
    <property type="entry name" value="FE2OG_OXY"/>
    <property type="match status" value="1"/>
</dbReference>
<keyword evidence="11" id="KW-0479">Metal-binding</keyword>
<keyword evidence="11" id="KW-0408">Iron</keyword>
<dbReference type="EC" id="1.14.20.7" evidence="3"/>
<organism evidence="13 14">
    <name type="scientific">Winslowiella arboricola</name>
    <dbReference type="NCBI Taxonomy" id="2978220"/>
    <lineage>
        <taxon>Bacteria</taxon>
        <taxon>Pseudomonadati</taxon>
        <taxon>Pseudomonadota</taxon>
        <taxon>Gammaproteobacteria</taxon>
        <taxon>Enterobacterales</taxon>
        <taxon>Erwiniaceae</taxon>
        <taxon>Winslowiella</taxon>
    </lineage>
</organism>
<dbReference type="InterPro" id="IPR044861">
    <property type="entry name" value="IPNS-like_FE2OG_OXY"/>
</dbReference>
<evidence type="ECO:0000313" key="14">
    <source>
        <dbReference type="Proteomes" id="UP001064262"/>
    </source>
</evidence>
<evidence type="ECO:0000256" key="9">
    <source>
        <dbReference type="ARBA" id="ARBA00047725"/>
    </source>
</evidence>
<sequence>MSNVKPLDLPVIDFSLLHGDESQRQHFHEKLGQAARDVGFFYLINHGIDAQLLNNVQRVSRAFFDLDKEQKLKVKMENSPHFRGYNLEGVEITRSQPDYREQFDLGAERPALTLDENSPAWARLQGPNQWPDALPELQTVLTTYQRAMTNMALEMLRAFAVALQLPRNAFDNLYGAKPNEHIKLIRYPGRPETGSRQGVGAHKDSGFLTFLLQDKQPGLQVEVTPDHWVDAVPVDDAFVVNIGELLELATNGYLRATVHRVVSPQAENERLSVAFFLGAELGAVVPVYQLPASLASLAQGPASDPLNPLLRDVGWNYLKGRLRSHPDVAKRFYADYIQNN</sequence>
<dbReference type="EC" id="1.13.12.19" evidence="4"/>
<evidence type="ECO:0000256" key="6">
    <source>
        <dbReference type="ARBA" id="ARBA00022666"/>
    </source>
</evidence>
<dbReference type="InterPro" id="IPR050231">
    <property type="entry name" value="Iron_ascorbate_oxido_reductase"/>
</dbReference>
<evidence type="ECO:0000256" key="7">
    <source>
        <dbReference type="ARBA" id="ARBA00031011"/>
    </source>
</evidence>
<evidence type="ECO:0000256" key="2">
    <source>
        <dbReference type="ARBA" id="ARBA00004767"/>
    </source>
</evidence>
<dbReference type="Pfam" id="PF14226">
    <property type="entry name" value="DIOX_N"/>
    <property type="match status" value="1"/>
</dbReference>
<evidence type="ECO:0000256" key="4">
    <source>
        <dbReference type="ARBA" id="ARBA00012531"/>
    </source>
</evidence>
<dbReference type="InterPro" id="IPR005123">
    <property type="entry name" value="Oxoglu/Fe-dep_dioxygenase_dom"/>
</dbReference>
<evidence type="ECO:0000313" key="13">
    <source>
        <dbReference type="EMBL" id="MCU5778147.1"/>
    </source>
</evidence>
<evidence type="ECO:0000259" key="12">
    <source>
        <dbReference type="PROSITE" id="PS51471"/>
    </source>
</evidence>
<comment type="caution">
    <text evidence="13">The sequence shown here is derived from an EMBL/GenBank/DDBJ whole genome shotgun (WGS) entry which is preliminary data.</text>
</comment>
<dbReference type="AlphaFoldDB" id="A0A9J6PP27"/>
<dbReference type="InterPro" id="IPR027443">
    <property type="entry name" value="IPNS-like_sf"/>
</dbReference>
<dbReference type="GO" id="GO:0102276">
    <property type="term" value="F:2-oxoglutarate oxygenase/decarboxylase (ethylene-forming) activity"/>
    <property type="evidence" value="ECO:0007669"/>
    <property type="project" value="UniProtKB-EC"/>
</dbReference>
<feature type="domain" description="Fe2OG dioxygenase" evidence="12">
    <location>
        <begin position="177"/>
        <end position="279"/>
    </location>
</feature>
<dbReference type="Gene3D" id="2.60.120.330">
    <property type="entry name" value="B-lactam Antibiotic, Isopenicillin N Synthase, Chain"/>
    <property type="match status" value="1"/>
</dbReference>
<protein>
    <recommendedName>
        <fullName evidence="5">2-oxoglutarate-dependent ethylene/succinate-forming enzyme</fullName>
        <ecNumber evidence="4">1.13.12.19</ecNumber>
        <ecNumber evidence="3">1.14.20.7</ecNumber>
    </recommendedName>
    <alternativeName>
        <fullName evidence="7">2-oxoglutarate dioxygenase (ethylene-forming)</fullName>
    </alternativeName>
    <alternativeName>
        <fullName evidence="8">2-oxoglutarate/L-arginine monooxygenase/decarboxylase (succinate-forming)</fullName>
    </alternativeName>
</protein>
<keyword evidence="6" id="KW-0266">Ethylene biosynthesis</keyword>
<dbReference type="GO" id="GO:0046872">
    <property type="term" value="F:metal ion binding"/>
    <property type="evidence" value="ECO:0007669"/>
    <property type="project" value="UniProtKB-KW"/>
</dbReference>
<comment type="cofactor">
    <cofactor evidence="1">
        <name>Fe(2+)</name>
        <dbReference type="ChEBI" id="CHEBI:29033"/>
    </cofactor>
</comment>
<evidence type="ECO:0000256" key="11">
    <source>
        <dbReference type="RuleBase" id="RU003682"/>
    </source>
</evidence>
<name>A0A9J6PP27_9GAMM</name>
<dbReference type="SUPFAM" id="SSF51197">
    <property type="entry name" value="Clavaminate synthase-like"/>
    <property type="match status" value="1"/>
</dbReference>
<proteinExistence type="inferred from homology"/>
<keyword evidence="11" id="KW-0560">Oxidoreductase</keyword>
<reference evidence="13" key="1">
    <citation type="submission" date="2022-09" db="EMBL/GenBank/DDBJ databases">
        <title>Winslowiella arboricola sp. nov., isolated from bleeding cankers on broadleaf hosts.</title>
        <authorList>
            <person name="Brady C."/>
            <person name="Kaur S."/>
            <person name="Crampton B."/>
            <person name="Maddock D."/>
            <person name="Arnold D."/>
            <person name="Denman S."/>
        </authorList>
    </citation>
    <scope>NUCLEOTIDE SEQUENCE</scope>
    <source>
        <strain evidence="13">BAC 15a-03b</strain>
    </source>
</reference>
<comment type="catalytic activity">
    <reaction evidence="10">
        <text>L-arginine + 2-oxoglutarate + O2 = guanidine + L-glutamate 5-semialdehyde + succinate + CO2</text>
        <dbReference type="Rhea" id="RHEA:31535"/>
        <dbReference type="ChEBI" id="CHEBI:15379"/>
        <dbReference type="ChEBI" id="CHEBI:16526"/>
        <dbReference type="ChEBI" id="CHEBI:16810"/>
        <dbReference type="ChEBI" id="CHEBI:30031"/>
        <dbReference type="ChEBI" id="CHEBI:30087"/>
        <dbReference type="ChEBI" id="CHEBI:32682"/>
        <dbReference type="ChEBI" id="CHEBI:58066"/>
        <dbReference type="EC" id="1.14.20.7"/>
    </reaction>
</comment>
<keyword evidence="14" id="KW-1185">Reference proteome</keyword>
<dbReference type="GO" id="GO:0009693">
    <property type="term" value="P:ethylene biosynthetic process"/>
    <property type="evidence" value="ECO:0007669"/>
    <property type="project" value="UniProtKB-KW"/>
</dbReference>
<dbReference type="Pfam" id="PF03171">
    <property type="entry name" value="2OG-FeII_Oxy"/>
    <property type="match status" value="1"/>
</dbReference>
<dbReference type="EMBL" id="JAODIM010000040">
    <property type="protein sequence ID" value="MCU5778147.1"/>
    <property type="molecule type" value="Genomic_DNA"/>
</dbReference>
<dbReference type="InterPro" id="IPR026992">
    <property type="entry name" value="DIOX_N"/>
</dbReference>
<dbReference type="RefSeq" id="WP_267141106.1">
    <property type="nucleotide sequence ID" value="NZ_JAODIL010000052.1"/>
</dbReference>
<evidence type="ECO:0000256" key="10">
    <source>
        <dbReference type="ARBA" id="ARBA00049359"/>
    </source>
</evidence>
<gene>
    <name evidence="13" type="ORF">N5923_11660</name>
</gene>
<accession>A0A9J6PP27</accession>
<evidence type="ECO:0000256" key="3">
    <source>
        <dbReference type="ARBA" id="ARBA00012293"/>
    </source>
</evidence>
<comment type="catalytic activity">
    <reaction evidence="9">
        <text>2-oxoglutarate + O2 + 2 H(+) = ethene + 3 CO2 + H2O</text>
        <dbReference type="Rhea" id="RHEA:31523"/>
        <dbReference type="ChEBI" id="CHEBI:15377"/>
        <dbReference type="ChEBI" id="CHEBI:15378"/>
        <dbReference type="ChEBI" id="CHEBI:15379"/>
        <dbReference type="ChEBI" id="CHEBI:16526"/>
        <dbReference type="ChEBI" id="CHEBI:16810"/>
        <dbReference type="ChEBI" id="CHEBI:18153"/>
        <dbReference type="EC" id="1.13.12.19"/>
    </reaction>
</comment>
<evidence type="ECO:0000256" key="5">
    <source>
        <dbReference type="ARBA" id="ARBA00019045"/>
    </source>
</evidence>
<evidence type="ECO:0000256" key="1">
    <source>
        <dbReference type="ARBA" id="ARBA00001954"/>
    </source>
</evidence>
<dbReference type="PANTHER" id="PTHR47990">
    <property type="entry name" value="2-OXOGLUTARATE (2OG) AND FE(II)-DEPENDENT OXYGENASE SUPERFAMILY PROTEIN-RELATED"/>
    <property type="match status" value="1"/>
</dbReference>